<keyword evidence="2" id="KW-0408">Iron</keyword>
<organism evidence="5 6">
    <name type="scientific">Planosporangium mesophilum</name>
    <dbReference type="NCBI Taxonomy" id="689768"/>
    <lineage>
        <taxon>Bacteria</taxon>
        <taxon>Bacillati</taxon>
        <taxon>Actinomycetota</taxon>
        <taxon>Actinomycetes</taxon>
        <taxon>Micromonosporales</taxon>
        <taxon>Micromonosporaceae</taxon>
        <taxon>Planosporangium</taxon>
    </lineage>
</organism>
<dbReference type="PANTHER" id="PTHR10458">
    <property type="entry name" value="PEPTIDE DEFORMYLASE"/>
    <property type="match status" value="1"/>
</dbReference>
<protein>
    <recommendedName>
        <fullName evidence="2">Peptide deformylase</fullName>
        <shortName evidence="2">PDF</shortName>
        <ecNumber evidence="2">3.5.1.88</ecNumber>
    </recommendedName>
    <alternativeName>
        <fullName evidence="2">Polypeptide deformylase</fullName>
    </alternativeName>
</protein>
<feature type="binding site" evidence="2">
    <location>
        <position position="466"/>
    </location>
    <ligand>
        <name>Fe cation</name>
        <dbReference type="ChEBI" id="CHEBI:24875"/>
    </ligand>
</feature>
<evidence type="ECO:0000313" key="5">
    <source>
        <dbReference type="EMBL" id="GII25472.1"/>
    </source>
</evidence>
<dbReference type="Gene3D" id="3.90.45.10">
    <property type="entry name" value="Peptide deformylase"/>
    <property type="match status" value="1"/>
</dbReference>
<name>A0A8J3TGQ9_9ACTN</name>
<dbReference type="RefSeq" id="WP_168113926.1">
    <property type="nucleotide sequence ID" value="NZ_BOON01000052.1"/>
</dbReference>
<comment type="function">
    <text evidence="2">Removes the formyl group from the N-terminal Met of newly synthesized proteins. Requires at least a dipeptide for an efficient rate of reaction. N-terminal L-methionine is a prerequisite for activity but the enzyme has broad specificity at other positions.</text>
</comment>
<dbReference type="CDD" id="cd00093">
    <property type="entry name" value="HTH_XRE"/>
    <property type="match status" value="1"/>
</dbReference>
<feature type="compositionally biased region" description="Basic and acidic residues" evidence="3">
    <location>
        <begin position="348"/>
        <end position="365"/>
    </location>
</feature>
<comment type="catalytic activity">
    <reaction evidence="2">
        <text>N-terminal N-formyl-L-methionyl-[peptide] + H2O = N-terminal L-methionyl-[peptide] + formate</text>
        <dbReference type="Rhea" id="RHEA:24420"/>
        <dbReference type="Rhea" id="RHEA-COMP:10639"/>
        <dbReference type="Rhea" id="RHEA-COMP:10640"/>
        <dbReference type="ChEBI" id="CHEBI:15377"/>
        <dbReference type="ChEBI" id="CHEBI:15740"/>
        <dbReference type="ChEBI" id="CHEBI:49298"/>
        <dbReference type="ChEBI" id="CHEBI:64731"/>
        <dbReference type="EC" id="3.5.1.88"/>
    </reaction>
</comment>
<dbReference type="SMART" id="SM00530">
    <property type="entry name" value="HTH_XRE"/>
    <property type="match status" value="1"/>
</dbReference>
<dbReference type="Pfam" id="PF13560">
    <property type="entry name" value="HTH_31"/>
    <property type="match status" value="1"/>
</dbReference>
<dbReference type="SUPFAM" id="SSF56420">
    <property type="entry name" value="Peptide deformylase"/>
    <property type="match status" value="1"/>
</dbReference>
<dbReference type="InterPro" id="IPR001387">
    <property type="entry name" value="Cro/C1-type_HTH"/>
</dbReference>
<accession>A0A8J3TGQ9</accession>
<feature type="domain" description="HTH cro/C1-type" evidence="4">
    <location>
        <begin position="18"/>
        <end position="72"/>
    </location>
</feature>
<keyword evidence="2" id="KW-0479">Metal-binding</keyword>
<dbReference type="PRINTS" id="PR01576">
    <property type="entry name" value="PDEFORMYLASE"/>
</dbReference>
<feature type="active site" evidence="2">
    <location>
        <position position="509"/>
    </location>
</feature>
<evidence type="ECO:0000313" key="6">
    <source>
        <dbReference type="Proteomes" id="UP000599074"/>
    </source>
</evidence>
<dbReference type="PROSITE" id="PS50943">
    <property type="entry name" value="HTH_CROC1"/>
    <property type="match status" value="1"/>
</dbReference>
<keyword evidence="2" id="KW-0378">Hydrolase</keyword>
<evidence type="ECO:0000256" key="1">
    <source>
        <dbReference type="ARBA" id="ARBA00010759"/>
    </source>
</evidence>
<dbReference type="SUPFAM" id="SSF47413">
    <property type="entry name" value="lambda repressor-like DNA-binding domains"/>
    <property type="match status" value="1"/>
</dbReference>
<comment type="similarity">
    <text evidence="1 2">Belongs to the polypeptide deformylase family.</text>
</comment>
<proteinExistence type="inferred from homology"/>
<dbReference type="InterPro" id="IPR010982">
    <property type="entry name" value="Lambda_DNA-bd_dom_sf"/>
</dbReference>
<dbReference type="PANTHER" id="PTHR10458:SF22">
    <property type="entry name" value="PEPTIDE DEFORMYLASE"/>
    <property type="match status" value="1"/>
</dbReference>
<dbReference type="HAMAP" id="MF_00163">
    <property type="entry name" value="Pep_deformylase"/>
    <property type="match status" value="1"/>
</dbReference>
<dbReference type="GO" id="GO:0003677">
    <property type="term" value="F:DNA binding"/>
    <property type="evidence" value="ECO:0007669"/>
    <property type="project" value="InterPro"/>
</dbReference>
<evidence type="ECO:0000256" key="3">
    <source>
        <dbReference type="SAM" id="MobiDB-lite"/>
    </source>
</evidence>
<dbReference type="GO" id="GO:0006412">
    <property type="term" value="P:translation"/>
    <property type="evidence" value="ECO:0007669"/>
    <property type="project" value="UniProtKB-UniRule"/>
</dbReference>
<dbReference type="Pfam" id="PF01327">
    <property type="entry name" value="Pep_deformylase"/>
    <property type="match status" value="1"/>
</dbReference>
<comment type="cofactor">
    <cofactor evidence="2">
        <name>Fe(2+)</name>
        <dbReference type="ChEBI" id="CHEBI:29033"/>
    </cofactor>
    <text evidence="2">Binds 1 Fe(2+) ion.</text>
</comment>
<dbReference type="InterPro" id="IPR036821">
    <property type="entry name" value="Peptide_deformylase_sf"/>
</dbReference>
<keyword evidence="2" id="KW-0648">Protein biosynthesis</keyword>
<dbReference type="GO" id="GO:0046872">
    <property type="term" value="F:metal ion binding"/>
    <property type="evidence" value="ECO:0007669"/>
    <property type="project" value="UniProtKB-KW"/>
</dbReference>
<keyword evidence="6" id="KW-1185">Reference proteome</keyword>
<dbReference type="Proteomes" id="UP000599074">
    <property type="component" value="Unassembled WGS sequence"/>
</dbReference>
<feature type="binding site" evidence="2">
    <location>
        <position position="512"/>
    </location>
    <ligand>
        <name>Fe cation</name>
        <dbReference type="ChEBI" id="CHEBI:24875"/>
    </ligand>
</feature>
<feature type="region of interest" description="Disordered" evidence="3">
    <location>
        <begin position="313"/>
        <end position="365"/>
    </location>
</feature>
<dbReference type="Gene3D" id="1.10.260.40">
    <property type="entry name" value="lambda repressor-like DNA-binding domains"/>
    <property type="match status" value="1"/>
</dbReference>
<feature type="binding site" evidence="2">
    <location>
        <position position="508"/>
    </location>
    <ligand>
        <name>Fe cation</name>
        <dbReference type="ChEBI" id="CHEBI:24875"/>
    </ligand>
</feature>
<evidence type="ECO:0000259" key="4">
    <source>
        <dbReference type="PROSITE" id="PS50943"/>
    </source>
</evidence>
<dbReference type="GO" id="GO:0042586">
    <property type="term" value="F:peptide deformylase activity"/>
    <property type="evidence" value="ECO:0007669"/>
    <property type="project" value="UniProtKB-UniRule"/>
</dbReference>
<comment type="caution">
    <text evidence="5">The sequence shown here is derived from an EMBL/GenBank/DDBJ whole genome shotgun (WGS) entry which is preliminary data.</text>
</comment>
<gene>
    <name evidence="2" type="primary">def</name>
    <name evidence="5" type="ORF">Pme01_50690</name>
</gene>
<sequence length="543" mass="61598">MSADSPAQRACEAFVAELVRWRMDRGMSKKHLAAAMGFDPSYVSHVEARRHRPTEDFARRAEAVLHADGAIWQRFREYDKLRAGARARVGAAGRDPPVLEQWLPPGVGLIVEREVAELSYTDGGYVCRVRRMLYNGGREPVARYLIRIAVDRYPQQPDLSNRHYHDHPLSWDELGLRAWTGGEEMEWRPKTDRDAFKEVWLLFENAESRFPLYPGQRTQIEYSYRVGVDKWGQWFQRAVRLPTRQLTVRLSFPVAARPVVWGVETSLSAESVPLHTPIEQEVADDRVLFSWTTDTPLLHARYRLEWRFRSRGRPGATNRPDAESAAVDSDTESVAGDSDAESVAGDAHTGDTDAGPRTEVRASDRMRAVGIVQRGAEALRDEARTFDLPRQELVARGVVSRLFAVLDRVGALHPFRKGVGLAAPQLNLGWAAAVVRPAAPERQPIILLNPRILETSPDLDEQYEGCLSFFDVRGLVSRPLWVAVETTLPNGARVVNRYDRDLARLVLHEIDHLHGRLYVDRMPPGSLLVPVEEYRETGRPWRY</sequence>
<dbReference type="EC" id="3.5.1.88" evidence="2"/>
<dbReference type="AlphaFoldDB" id="A0A8J3TGQ9"/>
<evidence type="ECO:0000256" key="2">
    <source>
        <dbReference type="HAMAP-Rule" id="MF_00163"/>
    </source>
</evidence>
<dbReference type="EMBL" id="BOON01000052">
    <property type="protein sequence ID" value="GII25472.1"/>
    <property type="molecule type" value="Genomic_DNA"/>
</dbReference>
<reference evidence="5" key="1">
    <citation type="submission" date="2021-01" db="EMBL/GenBank/DDBJ databases">
        <title>Whole genome shotgun sequence of Planosporangium mesophilum NBRC 109066.</title>
        <authorList>
            <person name="Komaki H."/>
            <person name="Tamura T."/>
        </authorList>
    </citation>
    <scope>NUCLEOTIDE SEQUENCE</scope>
    <source>
        <strain evidence="5">NBRC 109066</strain>
    </source>
</reference>
<dbReference type="InterPro" id="IPR023635">
    <property type="entry name" value="Peptide_deformylase"/>
</dbReference>